<dbReference type="EMBL" id="PGEZ01000002">
    <property type="protein sequence ID" value="PJJ54065.1"/>
    <property type="molecule type" value="Genomic_DNA"/>
</dbReference>
<dbReference type="RefSeq" id="WP_245857985.1">
    <property type="nucleotide sequence ID" value="NZ_PGEZ01000002.1"/>
</dbReference>
<keyword evidence="2" id="KW-1185">Reference proteome</keyword>
<proteinExistence type="predicted"/>
<protein>
    <recommendedName>
        <fullName evidence="3">3-methyladenine DNA glycosylase</fullName>
    </recommendedName>
</protein>
<evidence type="ECO:0008006" key="3">
    <source>
        <dbReference type="Google" id="ProtNLM"/>
    </source>
</evidence>
<comment type="caution">
    <text evidence="1">The sequence shown here is derived from an EMBL/GenBank/DDBJ whole genome shotgun (WGS) entry which is preliminary data.</text>
</comment>
<sequence length="296" mass="33434">MTLPESDWTARAAAYRERAEPYVRGRLERRARGERHPVDDFLFEYYGYSPARLTRWHPGVGTLLAGDAADAYLELGAYRRFDAYGGAAYGGAVGADPARLAHRVDGLRWIRDLLALTATRPAKLDCFGLHEWAMVYRQPADAVRHEAWPLRLGSAGTDTVVETHQIRCTHHDAYRFFTDDAAPRNALRPTRANQHDLEQPGCLHAGMDLYKYAAKLVPYGDSDLMLDCFDLARDLRDLDMRASPYDLGDLGYEPVRIETADGKAAYVREQRALADRAALLRRRLLADVERVLAWCP</sequence>
<name>A0A2M9B7X7_9ACTN</name>
<dbReference type="AlphaFoldDB" id="A0A2M9B7X7"/>
<evidence type="ECO:0000313" key="1">
    <source>
        <dbReference type="EMBL" id="PJJ54065.1"/>
    </source>
</evidence>
<reference evidence="1 2" key="1">
    <citation type="submission" date="2017-11" db="EMBL/GenBank/DDBJ databases">
        <title>Genomic Encyclopedia of Archaeal and Bacterial Type Strains, Phase II (KMG-II): From Individual Species to Whole Genera.</title>
        <authorList>
            <person name="Goeker M."/>
        </authorList>
    </citation>
    <scope>NUCLEOTIDE SEQUENCE [LARGE SCALE GENOMIC DNA]</scope>
    <source>
        <strain evidence="1 2">DSM 27763</strain>
    </source>
</reference>
<accession>A0A2M9B7X7</accession>
<gene>
    <name evidence="1" type="ORF">CLV56_3569</name>
</gene>
<organism evidence="1 2">
    <name type="scientific">Mumia flava</name>
    <dbReference type="NCBI Taxonomy" id="1348852"/>
    <lineage>
        <taxon>Bacteria</taxon>
        <taxon>Bacillati</taxon>
        <taxon>Actinomycetota</taxon>
        <taxon>Actinomycetes</taxon>
        <taxon>Propionibacteriales</taxon>
        <taxon>Nocardioidaceae</taxon>
        <taxon>Mumia</taxon>
    </lineage>
</organism>
<dbReference type="Proteomes" id="UP000230842">
    <property type="component" value="Unassembled WGS sequence"/>
</dbReference>
<evidence type="ECO:0000313" key="2">
    <source>
        <dbReference type="Proteomes" id="UP000230842"/>
    </source>
</evidence>